<dbReference type="Proteomes" id="UP000032142">
    <property type="component" value="Unassembled WGS sequence"/>
</dbReference>
<protein>
    <submittedName>
        <fullName evidence="1">Uncharacterized protein</fullName>
    </submittedName>
</protein>
<accession>A0A0B0N450</accession>
<dbReference type="EMBL" id="JRRC01440939">
    <property type="protein sequence ID" value="KHG05966.1"/>
    <property type="molecule type" value="Genomic_DNA"/>
</dbReference>
<proteinExistence type="predicted"/>
<sequence length="51" mass="5882">MIYISNVPGSDTQSHSYPFLEMPVESFGIIKDTRIARKAHTMPMSQTWSYM</sequence>
<keyword evidence="2" id="KW-1185">Reference proteome</keyword>
<reference evidence="2" key="1">
    <citation type="submission" date="2014-09" db="EMBL/GenBank/DDBJ databases">
        <authorList>
            <person name="Mudge J."/>
            <person name="Ramaraj T."/>
            <person name="Lindquist I.E."/>
            <person name="Bharti A.K."/>
            <person name="Sundararajan A."/>
            <person name="Cameron C.T."/>
            <person name="Woodward J.E."/>
            <person name="May G.D."/>
            <person name="Brubaker C."/>
            <person name="Broadhvest J."/>
            <person name="Wilkins T.A."/>
        </authorList>
    </citation>
    <scope>NUCLEOTIDE SEQUENCE</scope>
    <source>
        <strain evidence="2">cv. AKA8401</strain>
    </source>
</reference>
<gene>
    <name evidence="1" type="ORF">F383_31828</name>
</gene>
<name>A0A0B0N450_GOSAR</name>
<organism evidence="1 2">
    <name type="scientific">Gossypium arboreum</name>
    <name type="common">Tree cotton</name>
    <name type="synonym">Gossypium nanking</name>
    <dbReference type="NCBI Taxonomy" id="29729"/>
    <lineage>
        <taxon>Eukaryota</taxon>
        <taxon>Viridiplantae</taxon>
        <taxon>Streptophyta</taxon>
        <taxon>Embryophyta</taxon>
        <taxon>Tracheophyta</taxon>
        <taxon>Spermatophyta</taxon>
        <taxon>Magnoliopsida</taxon>
        <taxon>eudicotyledons</taxon>
        <taxon>Gunneridae</taxon>
        <taxon>Pentapetalae</taxon>
        <taxon>rosids</taxon>
        <taxon>malvids</taxon>
        <taxon>Malvales</taxon>
        <taxon>Malvaceae</taxon>
        <taxon>Malvoideae</taxon>
        <taxon>Gossypium</taxon>
    </lineage>
</organism>
<comment type="caution">
    <text evidence="1">The sequence shown here is derived from an EMBL/GenBank/DDBJ whole genome shotgun (WGS) entry which is preliminary data.</text>
</comment>
<evidence type="ECO:0000313" key="1">
    <source>
        <dbReference type="EMBL" id="KHG05966.1"/>
    </source>
</evidence>
<evidence type="ECO:0000313" key="2">
    <source>
        <dbReference type="Proteomes" id="UP000032142"/>
    </source>
</evidence>
<dbReference type="AlphaFoldDB" id="A0A0B0N450"/>